<dbReference type="SMART" id="SM00962">
    <property type="entry name" value="SRP54"/>
    <property type="match status" value="1"/>
</dbReference>
<dbReference type="HAMAP" id="MF_00306">
    <property type="entry name" value="SRP54"/>
    <property type="match status" value="1"/>
</dbReference>
<keyword evidence="3 9" id="KW-0547">Nucleotide-binding</keyword>
<keyword evidence="5 9" id="KW-0694">RNA-binding</keyword>
<dbReference type="Gene3D" id="3.40.50.300">
    <property type="entry name" value="P-loop containing nucleotide triphosphate hydrolases"/>
    <property type="match status" value="1"/>
</dbReference>
<dbReference type="InterPro" id="IPR027417">
    <property type="entry name" value="P-loop_NTPase"/>
</dbReference>
<protein>
    <recommendedName>
        <fullName evidence="9">Signal recognition particle 54 kDa protein</fullName>
        <shortName evidence="9">SRP54</shortName>
        <ecNumber evidence="9">3.6.5.4</ecNumber>
    </recommendedName>
</protein>
<dbReference type="EMBL" id="MSDW01000001">
    <property type="protein sequence ID" value="OKY79206.1"/>
    <property type="molecule type" value="Genomic_DNA"/>
</dbReference>
<dbReference type="PANTHER" id="PTHR11564">
    <property type="entry name" value="SIGNAL RECOGNITION PARTICLE 54K PROTEIN SRP54"/>
    <property type="match status" value="1"/>
</dbReference>
<comment type="caution">
    <text evidence="14">The sequence shown here is derived from an EMBL/GenBank/DDBJ whole genome shotgun (WGS) entry which is preliminary data.</text>
</comment>
<dbReference type="InterPro" id="IPR036891">
    <property type="entry name" value="Signal_recog_part_SRP54_M_sf"/>
</dbReference>
<dbReference type="Proteomes" id="UP000185744">
    <property type="component" value="Unassembled WGS sequence"/>
</dbReference>
<dbReference type="GO" id="GO:0006614">
    <property type="term" value="P:SRP-dependent cotranslational protein targeting to membrane"/>
    <property type="evidence" value="ECO:0007669"/>
    <property type="project" value="InterPro"/>
</dbReference>
<dbReference type="SUPFAM" id="SSF47364">
    <property type="entry name" value="Domain of the SRP/SRP receptor G-proteins"/>
    <property type="match status" value="1"/>
</dbReference>
<dbReference type="InParanoid" id="A0A1Q6DXW4"/>
<dbReference type="SUPFAM" id="SSF52540">
    <property type="entry name" value="P-loop containing nucleoside triphosphate hydrolases"/>
    <property type="match status" value="1"/>
</dbReference>
<evidence type="ECO:0000313" key="15">
    <source>
        <dbReference type="Proteomes" id="UP000185744"/>
    </source>
</evidence>
<evidence type="ECO:0000259" key="13">
    <source>
        <dbReference type="SMART" id="SM00963"/>
    </source>
</evidence>
<comment type="similarity">
    <text evidence="1 9">Belongs to the GTP-binding SRP family. SRP54 subfamily.</text>
</comment>
<evidence type="ECO:0000313" key="14">
    <source>
        <dbReference type="EMBL" id="OKY79206.1"/>
    </source>
</evidence>
<dbReference type="Gene3D" id="1.20.120.140">
    <property type="entry name" value="Signal recognition particle SRP54, nucleotide-binding domain"/>
    <property type="match status" value="1"/>
</dbReference>
<dbReference type="Pfam" id="PF02881">
    <property type="entry name" value="SRP54_N"/>
    <property type="match status" value="1"/>
</dbReference>
<gene>
    <name evidence="9" type="primary">srp54</name>
    <name evidence="14" type="ORF">BTN85_1714</name>
</gene>
<dbReference type="FunCoup" id="A0A1Q6DXW4">
    <property type="interactions" value="146"/>
</dbReference>
<comment type="catalytic activity">
    <reaction evidence="9">
        <text>GTP + H2O = GDP + phosphate + H(+)</text>
        <dbReference type="Rhea" id="RHEA:19669"/>
        <dbReference type="ChEBI" id="CHEBI:15377"/>
        <dbReference type="ChEBI" id="CHEBI:15378"/>
        <dbReference type="ChEBI" id="CHEBI:37565"/>
        <dbReference type="ChEBI" id="CHEBI:43474"/>
        <dbReference type="ChEBI" id="CHEBI:58189"/>
        <dbReference type="EC" id="3.6.5.4"/>
    </reaction>
</comment>
<evidence type="ECO:0000256" key="1">
    <source>
        <dbReference type="ARBA" id="ARBA00005450"/>
    </source>
</evidence>
<evidence type="ECO:0000256" key="8">
    <source>
        <dbReference type="ARBA" id="ARBA00023274"/>
    </source>
</evidence>
<dbReference type="InterPro" id="IPR003593">
    <property type="entry name" value="AAA+_ATPase"/>
</dbReference>
<feature type="domain" description="AAA+ ATPase" evidence="11">
    <location>
        <begin position="96"/>
        <end position="271"/>
    </location>
</feature>
<keyword evidence="4 9" id="KW-0378">Hydrolase</keyword>
<feature type="binding site" evidence="9">
    <location>
        <begin position="104"/>
        <end position="111"/>
    </location>
    <ligand>
        <name>GTP</name>
        <dbReference type="ChEBI" id="CHEBI:37565"/>
    </ligand>
</feature>
<evidence type="ECO:0000256" key="7">
    <source>
        <dbReference type="ARBA" id="ARBA00023135"/>
    </source>
</evidence>
<dbReference type="InterPro" id="IPR000897">
    <property type="entry name" value="SRP54_GTPase_dom"/>
</dbReference>
<dbReference type="EC" id="3.6.5.4" evidence="9"/>
<dbReference type="GO" id="GO:0008312">
    <property type="term" value="F:7S RNA binding"/>
    <property type="evidence" value="ECO:0007669"/>
    <property type="project" value="UniProtKB-UniRule"/>
</dbReference>
<dbReference type="PANTHER" id="PTHR11564:SF5">
    <property type="entry name" value="SIGNAL RECOGNITION PARTICLE SUBUNIT SRP54"/>
    <property type="match status" value="1"/>
</dbReference>
<comment type="function">
    <text evidence="9">Involved in targeting and insertion of nascent membrane proteins into the cytoplasmic membrane. Binds to the hydrophobic signal sequence of the ribosome-nascent chain (RNC) as it emerges from the ribosomes. The SRP-RNC complex is then targeted to the cytoplasmic membrane where it interacts with the SRP receptor FtsY.</text>
</comment>
<evidence type="ECO:0000256" key="5">
    <source>
        <dbReference type="ARBA" id="ARBA00022884"/>
    </source>
</evidence>
<dbReference type="GO" id="GO:0048500">
    <property type="term" value="C:signal recognition particle"/>
    <property type="evidence" value="ECO:0007669"/>
    <property type="project" value="UniProtKB-UniRule"/>
</dbReference>
<reference evidence="14" key="1">
    <citation type="submission" date="2016-12" db="EMBL/GenBank/DDBJ databases">
        <title>Discovery of methanogenic haloarchaea.</title>
        <authorList>
            <person name="Sorokin D.Y."/>
            <person name="Makarova K.S."/>
            <person name="Abbas B."/>
            <person name="Ferrer M."/>
            <person name="Golyshin P.N."/>
        </authorList>
    </citation>
    <scope>NUCLEOTIDE SEQUENCE [LARGE SCALE GENOMIC DNA]</scope>
    <source>
        <strain evidence="14">HMET1</strain>
    </source>
</reference>
<keyword evidence="7 9" id="KW-0733">Signal recognition particle</keyword>
<sequence>MVLDKLGSSLKNSVRKIVKKGRIDKETVNELATDIQRALLKSDVDVELVQELTDKIKDRALNEEPPKGASSREHVIRIVYEEMLEIVGEETEVPMEEQDIMLVGLQGSGKTTTAAKLANYFQKKGLKPGLICGDTFRPGAYNQLKELSQRIDSVFYGEKESEDAIQVVKNGLNELKDSKVRIVDTAGRHSLESDLIDEMEQINEVVEPDKKFLVIDASIGKGVKDQANSFNEAIGIDGVIITKLDGTAKGGGALTAVSEAETNIAFLGTGEKLNELEEFEPDSFISRLLGMGDIEKLAQRAEERLSEEEMDMESMMKGDITLKDVYNQLESINKLGPLNQIMSMIPGGFNLPDDALDVTKEKMQIYKIIMDSMTEEEMKNPQKINSSRVERIAKGSGTTRESVNELLKYHKMMKKVMKQMKGGRTPMKKMMKKFMG</sequence>
<dbReference type="STRING" id="1903181.BTN85_1714"/>
<keyword evidence="6 9" id="KW-0342">GTP-binding</keyword>
<name>A0A1Q6DXW4_METT1</name>
<comment type="subcellular location">
    <subcellularLocation>
        <location evidence="9">Cytoplasm</location>
    </subcellularLocation>
    <text evidence="9">The SRP-RNC complex is targeted to the cytoplasmic membrane.</text>
</comment>
<dbReference type="InterPro" id="IPR022941">
    <property type="entry name" value="SRP54"/>
</dbReference>
<dbReference type="GO" id="GO:0003924">
    <property type="term" value="F:GTPase activity"/>
    <property type="evidence" value="ECO:0007669"/>
    <property type="project" value="UniProtKB-UniRule"/>
</dbReference>
<proteinExistence type="inferred from homology"/>
<dbReference type="AlphaFoldDB" id="A0A1Q6DXW4"/>
<dbReference type="SMART" id="SM00963">
    <property type="entry name" value="SRP54_N"/>
    <property type="match status" value="1"/>
</dbReference>
<dbReference type="Pfam" id="PF02978">
    <property type="entry name" value="SRP_SPB"/>
    <property type="match status" value="1"/>
</dbReference>
<evidence type="ECO:0000256" key="9">
    <source>
        <dbReference type="HAMAP-Rule" id="MF_00306"/>
    </source>
</evidence>
<feature type="domain" description="Signal recognition particle SRP54 helical bundle" evidence="13">
    <location>
        <begin position="2"/>
        <end position="87"/>
    </location>
</feature>
<dbReference type="InterPro" id="IPR013822">
    <property type="entry name" value="Signal_recog_particl_SRP54_hlx"/>
</dbReference>
<dbReference type="SUPFAM" id="SSF47446">
    <property type="entry name" value="Signal peptide-binding domain"/>
    <property type="match status" value="1"/>
</dbReference>
<feature type="binding site" evidence="9">
    <location>
        <begin position="242"/>
        <end position="245"/>
    </location>
    <ligand>
        <name>GTP</name>
        <dbReference type="ChEBI" id="CHEBI:37565"/>
    </ligand>
</feature>
<evidence type="ECO:0000256" key="6">
    <source>
        <dbReference type="ARBA" id="ARBA00023134"/>
    </source>
</evidence>
<dbReference type="InterPro" id="IPR036225">
    <property type="entry name" value="SRP/SRP_N"/>
</dbReference>
<dbReference type="InterPro" id="IPR042101">
    <property type="entry name" value="SRP54_N_sf"/>
</dbReference>
<comment type="subunit">
    <text evidence="9">Part of the signal recognition particle protein translocation system, which is composed of SRP and FtsY. Archaeal SRP consists of a 7S RNA molecule of 300 nucleotides and two protein subunits: SRP54 and SRP19.</text>
</comment>
<comment type="domain">
    <text evidence="9">Composed of three domains: the N-terminal N domain, which is responsible for interactions with the ribosome, the central G domain, which binds GTP, and the C-terminal M domain, which binds the RNA and the signal sequence of the RNC.</text>
</comment>
<organism evidence="14 15">
    <name type="scientific">Methanohalarchaeum thermophilum</name>
    <dbReference type="NCBI Taxonomy" id="1903181"/>
    <lineage>
        <taxon>Archaea</taxon>
        <taxon>Methanobacteriati</taxon>
        <taxon>Methanobacteriota</taxon>
        <taxon>Methanonatronarchaeia</taxon>
        <taxon>Methanonatronarchaeales</taxon>
        <taxon>Methanonatronarchaeaceae</taxon>
        <taxon>Candidatus Methanohalarchaeum</taxon>
    </lineage>
</organism>
<dbReference type="GO" id="GO:0005525">
    <property type="term" value="F:GTP binding"/>
    <property type="evidence" value="ECO:0007669"/>
    <property type="project" value="UniProtKB-UniRule"/>
</dbReference>
<evidence type="ECO:0000259" key="11">
    <source>
        <dbReference type="SMART" id="SM00382"/>
    </source>
</evidence>
<evidence type="ECO:0000256" key="10">
    <source>
        <dbReference type="SAM" id="Coils"/>
    </source>
</evidence>
<evidence type="ECO:0000256" key="3">
    <source>
        <dbReference type="ARBA" id="ARBA00022741"/>
    </source>
</evidence>
<keyword evidence="10" id="KW-0175">Coiled coil</keyword>
<keyword evidence="15" id="KW-1185">Reference proteome</keyword>
<evidence type="ECO:0000259" key="12">
    <source>
        <dbReference type="SMART" id="SM00962"/>
    </source>
</evidence>
<dbReference type="CDD" id="cd17875">
    <property type="entry name" value="SRP54_G"/>
    <property type="match status" value="1"/>
</dbReference>
<feature type="domain" description="SRP54-type proteins GTP-binding" evidence="12">
    <location>
        <begin position="97"/>
        <end position="290"/>
    </location>
</feature>
<feature type="binding site" evidence="9">
    <location>
        <begin position="184"/>
        <end position="188"/>
    </location>
    <ligand>
        <name>GTP</name>
        <dbReference type="ChEBI" id="CHEBI:37565"/>
    </ligand>
</feature>
<accession>A0A1Q6DXW4</accession>
<evidence type="ECO:0000256" key="2">
    <source>
        <dbReference type="ARBA" id="ARBA00022490"/>
    </source>
</evidence>
<feature type="coiled-coil region" evidence="10">
    <location>
        <begin position="291"/>
        <end position="318"/>
    </location>
</feature>
<dbReference type="Pfam" id="PF00448">
    <property type="entry name" value="SRP54"/>
    <property type="match status" value="1"/>
</dbReference>
<dbReference type="InterPro" id="IPR004125">
    <property type="entry name" value="Signal_recog_particle_SRP54_M"/>
</dbReference>
<dbReference type="Gene3D" id="1.10.260.30">
    <property type="entry name" value="Signal recognition particle, SRP54 subunit, M-domain"/>
    <property type="match status" value="1"/>
</dbReference>
<dbReference type="SMART" id="SM00382">
    <property type="entry name" value="AAA"/>
    <property type="match status" value="1"/>
</dbReference>
<keyword evidence="2 9" id="KW-0963">Cytoplasm</keyword>
<keyword evidence="8 9" id="KW-0687">Ribonucleoprotein</keyword>
<evidence type="ECO:0000256" key="4">
    <source>
        <dbReference type="ARBA" id="ARBA00022801"/>
    </source>
</evidence>